<comment type="caution">
    <text evidence="1">The sequence shown here is derived from an EMBL/GenBank/DDBJ whole genome shotgun (WGS) entry which is preliminary data.</text>
</comment>
<organism evidence="1 2">
    <name type="scientific">Diphasiastrum complanatum</name>
    <name type="common">Issler's clubmoss</name>
    <name type="synonym">Lycopodium complanatum</name>
    <dbReference type="NCBI Taxonomy" id="34168"/>
    <lineage>
        <taxon>Eukaryota</taxon>
        <taxon>Viridiplantae</taxon>
        <taxon>Streptophyta</taxon>
        <taxon>Embryophyta</taxon>
        <taxon>Tracheophyta</taxon>
        <taxon>Lycopodiopsida</taxon>
        <taxon>Lycopodiales</taxon>
        <taxon>Lycopodiaceae</taxon>
        <taxon>Lycopodioideae</taxon>
        <taxon>Diphasiastrum</taxon>
    </lineage>
</organism>
<evidence type="ECO:0000313" key="2">
    <source>
        <dbReference type="Proteomes" id="UP001162992"/>
    </source>
</evidence>
<reference evidence="2" key="1">
    <citation type="journal article" date="2024" name="Proc. Natl. Acad. Sci. U.S.A.">
        <title>Extraordinary preservation of gene collinearity over three hundred million years revealed in homosporous lycophytes.</title>
        <authorList>
            <person name="Li C."/>
            <person name="Wickell D."/>
            <person name="Kuo L.Y."/>
            <person name="Chen X."/>
            <person name="Nie B."/>
            <person name="Liao X."/>
            <person name="Peng D."/>
            <person name="Ji J."/>
            <person name="Jenkins J."/>
            <person name="Williams M."/>
            <person name="Shu S."/>
            <person name="Plott C."/>
            <person name="Barry K."/>
            <person name="Rajasekar S."/>
            <person name="Grimwood J."/>
            <person name="Han X."/>
            <person name="Sun S."/>
            <person name="Hou Z."/>
            <person name="He W."/>
            <person name="Dai G."/>
            <person name="Sun C."/>
            <person name="Schmutz J."/>
            <person name="Leebens-Mack J.H."/>
            <person name="Li F.W."/>
            <person name="Wang L."/>
        </authorList>
    </citation>
    <scope>NUCLEOTIDE SEQUENCE [LARGE SCALE GENOMIC DNA]</scope>
    <source>
        <strain evidence="2">cv. PW_Plant_1</strain>
    </source>
</reference>
<protein>
    <submittedName>
        <fullName evidence="1">Uncharacterized protein</fullName>
    </submittedName>
</protein>
<accession>A0ACC2BGR5</accession>
<sequence length="690" mass="78300">MAEEKRHEMMETLFGAESGDSDEELEAAPLSGVYSDEEAEAVPEGEAESEGERESEIEREESEGEQGYSDGGGEVNQRRYMGQAVGGEASDDGGEEASFEVGGVGGEGSDEGGGEGSVEKGGEASYEGGEDSDEGRESSVEKRDADHEAEPESEEREEGTEERGEASEDGGEASVNGSEHYERAQDMEEDNDEEGNASREPSGGNDQQTVGAVGIREVFGDSEEDEEVEGHVRHEPSPQPMSERAHSDNDASDHGGVRPQDVVMDEEDRYDSEEEQQSERKPKEKPVGPPLNLVIPLQPPPARSEKMNLVRVSNIMDIEPKQFDPKTYVEEETFVTDEAGQKQRLRLEENVARWRIVQNRDNSISYESNARFVKWSDGSMQLLIGNEVLDLSVQDAQQDQSHIFVRHPKSILQSQGRLLRKMRFMPSSLTSKSHRLLTALVDKQHRKVYKVKNIVTTFDPEKDKEEKEKALEQQIRSREDLQRKQEKINRKYLPAREREPQLSPGYLEGALEEEEERDEYNEGKKSLDARRFQEQLEAEGRAEKRIINAKRQTRPIKDTPLKHAKERLPPPRSKPEVEESFSEESEGEPSEYESDPQEAEVGFNDEAEQEGDEEAEEEEEEEEEDDRNWRSEERGRSQLNEEKRYGERDDESSRKRKDREREDEYSPEASPPRKTVQRRRVVVSDSEGED</sequence>
<dbReference type="EMBL" id="CM055106">
    <property type="protein sequence ID" value="KAJ7528892.1"/>
    <property type="molecule type" value="Genomic_DNA"/>
</dbReference>
<dbReference type="Proteomes" id="UP001162992">
    <property type="component" value="Chromosome 15"/>
</dbReference>
<evidence type="ECO:0000313" key="1">
    <source>
        <dbReference type="EMBL" id="KAJ7528892.1"/>
    </source>
</evidence>
<keyword evidence="2" id="KW-1185">Reference proteome</keyword>
<name>A0ACC2BGR5_DIPCM</name>
<proteinExistence type="predicted"/>
<gene>
    <name evidence="1" type="ORF">O6H91_15G024300</name>
</gene>